<keyword evidence="5" id="KW-0560">Oxidoreductase</keyword>
<evidence type="ECO:0000259" key="13">
    <source>
        <dbReference type="PROSITE" id="PS51352"/>
    </source>
</evidence>
<dbReference type="Proteomes" id="UP000644507">
    <property type="component" value="Unassembled WGS sequence"/>
</dbReference>
<dbReference type="PANTHER" id="PTHR42801">
    <property type="entry name" value="THIOREDOXIN-DEPENDENT PEROXIDE REDUCTASE"/>
    <property type="match status" value="1"/>
</dbReference>
<accession>A0A918TFG3</accession>
<dbReference type="PROSITE" id="PS51352">
    <property type="entry name" value="THIOREDOXIN_2"/>
    <property type="match status" value="1"/>
</dbReference>
<keyword evidence="7" id="KW-0676">Redox-active center</keyword>
<reference evidence="14" key="1">
    <citation type="journal article" date="2014" name="Int. J. Syst. Evol. Microbiol.">
        <title>Complete genome sequence of Corynebacterium casei LMG S-19264T (=DSM 44701T), isolated from a smear-ripened cheese.</title>
        <authorList>
            <consortium name="US DOE Joint Genome Institute (JGI-PGF)"/>
            <person name="Walter F."/>
            <person name="Albersmeier A."/>
            <person name="Kalinowski J."/>
            <person name="Ruckert C."/>
        </authorList>
    </citation>
    <scope>NUCLEOTIDE SEQUENCE</scope>
    <source>
        <strain evidence="14">KCTC 12988</strain>
    </source>
</reference>
<evidence type="ECO:0000256" key="2">
    <source>
        <dbReference type="ARBA" id="ARBA00013017"/>
    </source>
</evidence>
<comment type="function">
    <text evidence="1">Thiol-specific peroxidase that catalyzes the reduction of hydrogen peroxide and organic hydroperoxides to water and alcohols, respectively. Plays a role in cell protection against oxidative stress by detoxifying peroxides and as sensor of hydrogen peroxide-mediated signaling events.</text>
</comment>
<comment type="similarity">
    <text evidence="9">Belongs to the peroxiredoxin family. BCP/PrxQ subfamily.</text>
</comment>
<evidence type="ECO:0000256" key="4">
    <source>
        <dbReference type="ARBA" id="ARBA00022862"/>
    </source>
</evidence>
<evidence type="ECO:0000256" key="11">
    <source>
        <dbReference type="ARBA" id="ARBA00049091"/>
    </source>
</evidence>
<organism evidence="14 15">
    <name type="scientific">Roseibacillus persicicus</name>
    <dbReference type="NCBI Taxonomy" id="454148"/>
    <lineage>
        <taxon>Bacteria</taxon>
        <taxon>Pseudomonadati</taxon>
        <taxon>Verrucomicrobiota</taxon>
        <taxon>Verrucomicrobiia</taxon>
        <taxon>Verrucomicrobiales</taxon>
        <taxon>Verrucomicrobiaceae</taxon>
        <taxon>Roseibacillus</taxon>
    </lineage>
</organism>
<evidence type="ECO:0000256" key="8">
    <source>
        <dbReference type="ARBA" id="ARBA00032824"/>
    </source>
</evidence>
<evidence type="ECO:0000313" key="14">
    <source>
        <dbReference type="EMBL" id="GHC46862.1"/>
    </source>
</evidence>
<dbReference type="CDD" id="cd02970">
    <property type="entry name" value="PRX_like2"/>
    <property type="match status" value="1"/>
</dbReference>
<keyword evidence="15" id="KW-1185">Reference proteome</keyword>
<comment type="caution">
    <text evidence="14">The sequence shown here is derived from an EMBL/GenBank/DDBJ whole genome shotgun (WGS) entry which is preliminary data.</text>
</comment>
<feature type="domain" description="Thioredoxin" evidence="13">
    <location>
        <begin position="53"/>
        <end position="224"/>
    </location>
</feature>
<dbReference type="EMBL" id="BMXI01000003">
    <property type="protein sequence ID" value="GHC46862.1"/>
    <property type="molecule type" value="Genomic_DNA"/>
</dbReference>
<dbReference type="GO" id="GO:0045454">
    <property type="term" value="P:cell redox homeostasis"/>
    <property type="evidence" value="ECO:0007669"/>
    <property type="project" value="TreeGrafter"/>
</dbReference>
<dbReference type="RefSeq" id="WP_229809401.1">
    <property type="nucleotide sequence ID" value="NZ_BMXI01000003.1"/>
</dbReference>
<keyword evidence="12" id="KW-0732">Signal</keyword>
<proteinExistence type="inferred from homology"/>
<evidence type="ECO:0000256" key="5">
    <source>
        <dbReference type="ARBA" id="ARBA00023002"/>
    </source>
</evidence>
<dbReference type="InterPro" id="IPR050924">
    <property type="entry name" value="Peroxiredoxin_BCP/PrxQ"/>
</dbReference>
<feature type="chain" id="PRO_5038106287" description="thioredoxin-dependent peroxiredoxin" evidence="12">
    <location>
        <begin position="42"/>
        <end position="224"/>
    </location>
</feature>
<evidence type="ECO:0000256" key="3">
    <source>
        <dbReference type="ARBA" id="ARBA00022559"/>
    </source>
</evidence>
<dbReference type="InterPro" id="IPR036249">
    <property type="entry name" value="Thioredoxin-like_sf"/>
</dbReference>
<dbReference type="GO" id="GO:0008379">
    <property type="term" value="F:thioredoxin peroxidase activity"/>
    <property type="evidence" value="ECO:0007669"/>
    <property type="project" value="TreeGrafter"/>
</dbReference>
<evidence type="ECO:0000256" key="9">
    <source>
        <dbReference type="ARBA" id="ARBA00038489"/>
    </source>
</evidence>
<keyword evidence="6" id="KW-1015">Disulfide bond</keyword>
<dbReference type="GO" id="GO:0005737">
    <property type="term" value="C:cytoplasm"/>
    <property type="evidence" value="ECO:0007669"/>
    <property type="project" value="TreeGrafter"/>
</dbReference>
<dbReference type="SUPFAM" id="SSF52833">
    <property type="entry name" value="Thioredoxin-like"/>
    <property type="match status" value="1"/>
</dbReference>
<comment type="catalytic activity">
    <reaction evidence="11">
        <text>a hydroperoxide + [thioredoxin]-dithiol = an alcohol + [thioredoxin]-disulfide + H2O</text>
        <dbReference type="Rhea" id="RHEA:62620"/>
        <dbReference type="Rhea" id="RHEA-COMP:10698"/>
        <dbReference type="Rhea" id="RHEA-COMP:10700"/>
        <dbReference type="ChEBI" id="CHEBI:15377"/>
        <dbReference type="ChEBI" id="CHEBI:29950"/>
        <dbReference type="ChEBI" id="CHEBI:30879"/>
        <dbReference type="ChEBI" id="CHEBI:35924"/>
        <dbReference type="ChEBI" id="CHEBI:50058"/>
        <dbReference type="EC" id="1.11.1.24"/>
    </reaction>
</comment>
<evidence type="ECO:0000256" key="6">
    <source>
        <dbReference type="ARBA" id="ARBA00023157"/>
    </source>
</evidence>
<dbReference type="PANTHER" id="PTHR42801:SF7">
    <property type="entry name" value="SLL1159 PROTEIN"/>
    <property type="match status" value="1"/>
</dbReference>
<dbReference type="InterPro" id="IPR013766">
    <property type="entry name" value="Thioredoxin_domain"/>
</dbReference>
<dbReference type="EC" id="1.11.1.24" evidence="2"/>
<dbReference type="Gene3D" id="3.40.30.10">
    <property type="entry name" value="Glutaredoxin"/>
    <property type="match status" value="1"/>
</dbReference>
<keyword evidence="3" id="KW-0575">Peroxidase</keyword>
<dbReference type="InterPro" id="IPR000866">
    <property type="entry name" value="AhpC/TSA"/>
</dbReference>
<evidence type="ECO:0000256" key="1">
    <source>
        <dbReference type="ARBA" id="ARBA00003330"/>
    </source>
</evidence>
<evidence type="ECO:0000256" key="7">
    <source>
        <dbReference type="ARBA" id="ARBA00023284"/>
    </source>
</evidence>
<gene>
    <name evidence="14" type="ORF">GCM10007100_10690</name>
</gene>
<dbReference type="AlphaFoldDB" id="A0A918TFG3"/>
<protein>
    <recommendedName>
        <fullName evidence="2">thioredoxin-dependent peroxiredoxin</fullName>
        <ecNumber evidence="2">1.11.1.24</ecNumber>
    </recommendedName>
    <alternativeName>
        <fullName evidence="8">Thioredoxin peroxidase</fullName>
    </alternativeName>
    <alternativeName>
        <fullName evidence="10">Thioredoxin-dependent peroxiredoxin Bcp</fullName>
    </alternativeName>
</protein>
<sequence>MSYHPMPTKLAASMNPFRKPNFATAILALGSSLLLASTSFAAPAESAEQAKPLGKGEAVPAVTLKTDDGKDFLLKEETAKQPTVLIFYRGGWCPFCTRQMAELAQSQQKLTDMGYQILAIGADAAGDLPATAEKFDLGYTLLSDAEMKASDAFGLAFYLDEATSKRYEGRFKLPSKHEGRYWLPVPAVYIIGKDGKVAFVHTDPNYRERLPIEDLLQAAKDANQ</sequence>
<evidence type="ECO:0000256" key="10">
    <source>
        <dbReference type="ARBA" id="ARBA00042639"/>
    </source>
</evidence>
<reference evidence="14" key="2">
    <citation type="submission" date="2020-09" db="EMBL/GenBank/DDBJ databases">
        <authorList>
            <person name="Sun Q."/>
            <person name="Kim S."/>
        </authorList>
    </citation>
    <scope>NUCLEOTIDE SEQUENCE</scope>
    <source>
        <strain evidence="14">KCTC 12988</strain>
    </source>
</reference>
<evidence type="ECO:0000313" key="15">
    <source>
        <dbReference type="Proteomes" id="UP000644507"/>
    </source>
</evidence>
<feature type="signal peptide" evidence="12">
    <location>
        <begin position="1"/>
        <end position="41"/>
    </location>
</feature>
<keyword evidence="4" id="KW-0049">Antioxidant</keyword>
<name>A0A918TFG3_9BACT</name>
<dbReference type="GO" id="GO:0034599">
    <property type="term" value="P:cellular response to oxidative stress"/>
    <property type="evidence" value="ECO:0007669"/>
    <property type="project" value="TreeGrafter"/>
</dbReference>
<dbReference type="Pfam" id="PF00578">
    <property type="entry name" value="AhpC-TSA"/>
    <property type="match status" value="1"/>
</dbReference>
<evidence type="ECO:0000256" key="12">
    <source>
        <dbReference type="SAM" id="SignalP"/>
    </source>
</evidence>